<feature type="region of interest" description="Disordered" evidence="1">
    <location>
        <begin position="36"/>
        <end position="90"/>
    </location>
</feature>
<keyword evidence="2" id="KW-0812">Transmembrane</keyword>
<evidence type="ECO:0000313" key="3">
    <source>
        <dbReference type="EMBL" id="MBW7473708.1"/>
    </source>
</evidence>
<sequence>MDEIIAFLSNNIFLVVIIIGFIASLINKGKRKNATGMPDFSGRNAAPQADGLPHDRRQDYSQMPPVPELSSRSEGRAGSEEERHAHSEILTQAIAADRASAFRPGNLASTRNAADLTATREAEPFRMPEGEELRRAIVVAEILGPPRAKRPYRPNS</sequence>
<gene>
    <name evidence="3" type="ORF">K0T92_02990</name>
</gene>
<accession>A0ABS7D3F2</accession>
<proteinExistence type="predicted"/>
<comment type="caution">
    <text evidence="3">The sequence shown here is derived from an EMBL/GenBank/DDBJ whole genome shotgun (WGS) entry which is preliminary data.</text>
</comment>
<keyword evidence="2" id="KW-1133">Transmembrane helix</keyword>
<name>A0ABS7D3F2_9BACL</name>
<reference evidence="3 4" key="1">
    <citation type="submission" date="2021-07" db="EMBL/GenBank/DDBJ databases">
        <title>Paenibacillus radiodurans sp. nov., isolated from the southeastern edge of Tengger Desert.</title>
        <authorList>
            <person name="Zhang G."/>
        </authorList>
    </citation>
    <scope>NUCLEOTIDE SEQUENCE [LARGE SCALE GENOMIC DNA]</scope>
    <source>
        <strain evidence="3 4">DT7-4</strain>
    </source>
</reference>
<keyword evidence="4" id="KW-1185">Reference proteome</keyword>
<evidence type="ECO:0000313" key="4">
    <source>
        <dbReference type="Proteomes" id="UP000812277"/>
    </source>
</evidence>
<protein>
    <submittedName>
        <fullName evidence="3">Uncharacterized protein</fullName>
    </submittedName>
</protein>
<feature type="transmembrane region" description="Helical" evidence="2">
    <location>
        <begin position="6"/>
        <end position="26"/>
    </location>
</feature>
<dbReference type="EMBL" id="JAHZIJ010000001">
    <property type="protein sequence ID" value="MBW7473708.1"/>
    <property type="molecule type" value="Genomic_DNA"/>
</dbReference>
<dbReference type="Proteomes" id="UP000812277">
    <property type="component" value="Unassembled WGS sequence"/>
</dbReference>
<organism evidence="3 4">
    <name type="scientific">Paenibacillus oenotherae</name>
    <dbReference type="NCBI Taxonomy" id="1435645"/>
    <lineage>
        <taxon>Bacteria</taxon>
        <taxon>Bacillati</taxon>
        <taxon>Bacillota</taxon>
        <taxon>Bacilli</taxon>
        <taxon>Bacillales</taxon>
        <taxon>Paenibacillaceae</taxon>
        <taxon>Paenibacillus</taxon>
    </lineage>
</organism>
<evidence type="ECO:0000256" key="2">
    <source>
        <dbReference type="SAM" id="Phobius"/>
    </source>
</evidence>
<dbReference type="RefSeq" id="WP_219870917.1">
    <property type="nucleotide sequence ID" value="NZ_JAHZIJ010000001.1"/>
</dbReference>
<keyword evidence="2" id="KW-0472">Membrane</keyword>
<feature type="compositionally biased region" description="Basic and acidic residues" evidence="1">
    <location>
        <begin position="71"/>
        <end position="87"/>
    </location>
</feature>
<evidence type="ECO:0000256" key="1">
    <source>
        <dbReference type="SAM" id="MobiDB-lite"/>
    </source>
</evidence>